<accession>A0A9W7WTL3</accession>
<feature type="compositionally biased region" description="Polar residues" evidence="1">
    <location>
        <begin position="95"/>
        <end position="104"/>
    </location>
</feature>
<evidence type="ECO:0000313" key="3">
    <source>
        <dbReference type="Proteomes" id="UP001059041"/>
    </source>
</evidence>
<name>A0A9W7WTL3_TRIRA</name>
<keyword evidence="3" id="KW-1185">Reference proteome</keyword>
<dbReference type="AlphaFoldDB" id="A0A9W7WTL3"/>
<sequence length="104" mass="11424">MMNIEKLSAVTGSRCPHLDGTFSCVRGEEGLRGGERVPLKMQSRGLSLAPTRGFDKLMEIITGIRRTQDGTPSDRQQFTGHLTHTAHKNGKRCIENTSSSRLIG</sequence>
<evidence type="ECO:0000313" key="2">
    <source>
        <dbReference type="EMBL" id="KAI7808410.1"/>
    </source>
</evidence>
<organism evidence="2 3">
    <name type="scientific">Triplophysa rosa</name>
    <name type="common">Cave loach</name>
    <dbReference type="NCBI Taxonomy" id="992332"/>
    <lineage>
        <taxon>Eukaryota</taxon>
        <taxon>Metazoa</taxon>
        <taxon>Chordata</taxon>
        <taxon>Craniata</taxon>
        <taxon>Vertebrata</taxon>
        <taxon>Euteleostomi</taxon>
        <taxon>Actinopterygii</taxon>
        <taxon>Neopterygii</taxon>
        <taxon>Teleostei</taxon>
        <taxon>Ostariophysi</taxon>
        <taxon>Cypriniformes</taxon>
        <taxon>Nemacheilidae</taxon>
        <taxon>Triplophysa</taxon>
    </lineage>
</organism>
<gene>
    <name evidence="2" type="ORF">IRJ41_004245</name>
</gene>
<dbReference type="EMBL" id="JAFHDT010000006">
    <property type="protein sequence ID" value="KAI7808410.1"/>
    <property type="molecule type" value="Genomic_DNA"/>
</dbReference>
<protein>
    <submittedName>
        <fullName evidence="2">Uncharacterized protein</fullName>
    </submittedName>
</protein>
<comment type="caution">
    <text evidence="2">The sequence shown here is derived from an EMBL/GenBank/DDBJ whole genome shotgun (WGS) entry which is preliminary data.</text>
</comment>
<reference evidence="2" key="1">
    <citation type="submission" date="2021-02" db="EMBL/GenBank/DDBJ databases">
        <title>Comparative genomics reveals that relaxation of natural selection precedes convergent phenotypic evolution of cavefish.</title>
        <authorList>
            <person name="Peng Z."/>
        </authorList>
    </citation>
    <scope>NUCLEOTIDE SEQUENCE</scope>
    <source>
        <tissue evidence="2">Muscle</tissue>
    </source>
</reference>
<dbReference type="Proteomes" id="UP001059041">
    <property type="component" value="Linkage Group LG6"/>
</dbReference>
<feature type="region of interest" description="Disordered" evidence="1">
    <location>
        <begin position="82"/>
        <end position="104"/>
    </location>
</feature>
<proteinExistence type="predicted"/>
<evidence type="ECO:0000256" key="1">
    <source>
        <dbReference type="SAM" id="MobiDB-lite"/>
    </source>
</evidence>